<reference evidence="2" key="1">
    <citation type="journal article" date="2023" name="G3 (Bethesda)">
        <title>Whole genome assembly and annotation of the endangered Caribbean coral Acropora cervicornis.</title>
        <authorList>
            <person name="Selwyn J.D."/>
            <person name="Vollmer S.V."/>
        </authorList>
    </citation>
    <scope>NUCLEOTIDE SEQUENCE</scope>
    <source>
        <strain evidence="2">K2</strain>
    </source>
</reference>
<feature type="region of interest" description="Disordered" evidence="1">
    <location>
        <begin position="1"/>
        <end position="20"/>
    </location>
</feature>
<reference evidence="2" key="2">
    <citation type="journal article" date="2023" name="Science">
        <title>Genomic signatures of disease resistance in endangered staghorn corals.</title>
        <authorList>
            <person name="Vollmer S.V."/>
            <person name="Selwyn J.D."/>
            <person name="Despard B.A."/>
            <person name="Roesel C.L."/>
        </authorList>
    </citation>
    <scope>NUCLEOTIDE SEQUENCE</scope>
    <source>
        <strain evidence="2">K2</strain>
    </source>
</reference>
<dbReference type="Proteomes" id="UP001249851">
    <property type="component" value="Unassembled WGS sequence"/>
</dbReference>
<comment type="caution">
    <text evidence="2">The sequence shown here is derived from an EMBL/GenBank/DDBJ whole genome shotgun (WGS) entry which is preliminary data.</text>
</comment>
<feature type="compositionally biased region" description="Basic and acidic residues" evidence="1">
    <location>
        <begin position="125"/>
        <end position="134"/>
    </location>
</feature>
<accession>A0AAD9Q9U8</accession>
<feature type="region of interest" description="Disordered" evidence="1">
    <location>
        <begin position="111"/>
        <end position="134"/>
    </location>
</feature>
<evidence type="ECO:0000313" key="2">
    <source>
        <dbReference type="EMBL" id="KAK2557293.1"/>
    </source>
</evidence>
<dbReference type="EMBL" id="JARQWQ010000050">
    <property type="protein sequence ID" value="KAK2557293.1"/>
    <property type="molecule type" value="Genomic_DNA"/>
</dbReference>
<evidence type="ECO:0000256" key="1">
    <source>
        <dbReference type="SAM" id="MobiDB-lite"/>
    </source>
</evidence>
<dbReference type="AlphaFoldDB" id="A0AAD9Q9U8"/>
<feature type="compositionally biased region" description="Polar residues" evidence="1">
    <location>
        <begin position="112"/>
        <end position="124"/>
    </location>
</feature>
<proteinExistence type="predicted"/>
<evidence type="ECO:0000313" key="3">
    <source>
        <dbReference type="Proteomes" id="UP001249851"/>
    </source>
</evidence>
<feature type="region of interest" description="Disordered" evidence="1">
    <location>
        <begin position="28"/>
        <end position="66"/>
    </location>
</feature>
<gene>
    <name evidence="2" type="ORF">P5673_020386</name>
</gene>
<keyword evidence="3" id="KW-1185">Reference proteome</keyword>
<sequence>MVDLGSSGQAFAQAQRLSVSGQENWMSGYKKSLKDPSYVPSERDELSGDSKSSEPEEDSKPVNLQNGVKFAAFKEQMDKLLKRCPECGAAIRAIYSPRGMVARSQLAALDHNANTNRNHATVSSGEKKRELRYN</sequence>
<protein>
    <submittedName>
        <fullName evidence="2">Uncharacterized protein</fullName>
    </submittedName>
</protein>
<name>A0AAD9Q9U8_ACRCE</name>
<feature type="compositionally biased region" description="Basic and acidic residues" evidence="1">
    <location>
        <begin position="41"/>
        <end position="60"/>
    </location>
</feature>
<organism evidence="2 3">
    <name type="scientific">Acropora cervicornis</name>
    <name type="common">Staghorn coral</name>
    <dbReference type="NCBI Taxonomy" id="6130"/>
    <lineage>
        <taxon>Eukaryota</taxon>
        <taxon>Metazoa</taxon>
        <taxon>Cnidaria</taxon>
        <taxon>Anthozoa</taxon>
        <taxon>Hexacorallia</taxon>
        <taxon>Scleractinia</taxon>
        <taxon>Astrocoeniina</taxon>
        <taxon>Acroporidae</taxon>
        <taxon>Acropora</taxon>
    </lineage>
</organism>